<dbReference type="InterPro" id="IPR003593">
    <property type="entry name" value="AAA+_ATPase"/>
</dbReference>
<dbReference type="RefSeq" id="WP_085759618.1">
    <property type="nucleotide sequence ID" value="NZ_CP019343.1"/>
</dbReference>
<proteinExistence type="predicted"/>
<sequence>MSPSLPPLLTTDHLCCERDSRVLVDNLNLSIEPGRIYQVEGPNGSGKTTLLRVLCGLSFRYSGEICWQGQPVAKVKSAYHSQLLYLGHNSGVKAALSPRENLQWHAALIGLKAEQATKAIMAALDKVGLYGYEDAACFTLSAGQQRRVGLARLFLGDAALWILDEPFTAIDKQGVAELESWIADYAANGGTVILTTHHELTLDASVQRIRLGGQ</sequence>
<evidence type="ECO:0000256" key="4">
    <source>
        <dbReference type="ARBA" id="ARBA00022840"/>
    </source>
</evidence>
<dbReference type="GO" id="GO:0016887">
    <property type="term" value="F:ATP hydrolysis activity"/>
    <property type="evidence" value="ECO:0007669"/>
    <property type="project" value="InterPro"/>
</dbReference>
<feature type="domain" description="ABC transporter" evidence="7">
    <location>
        <begin position="9"/>
        <end position="214"/>
    </location>
</feature>
<dbReference type="PANTHER" id="PTHR43499:SF1">
    <property type="entry name" value="ABC TRANSPORTER I FAMILY MEMBER 1"/>
    <property type="match status" value="1"/>
</dbReference>
<keyword evidence="3" id="KW-0201">Cytochrome c-type biogenesis</keyword>
<name>A0A1X9NE69_9GAMM</name>
<dbReference type="InterPro" id="IPR017871">
    <property type="entry name" value="ABC_transporter-like_CS"/>
</dbReference>
<keyword evidence="2" id="KW-0547">Nucleotide-binding</keyword>
<dbReference type="PANTHER" id="PTHR43499">
    <property type="entry name" value="ABC TRANSPORTER I FAMILY MEMBER 1"/>
    <property type="match status" value="1"/>
</dbReference>
<accession>A0A1X9NE69</accession>
<evidence type="ECO:0000259" key="7">
    <source>
        <dbReference type="PROSITE" id="PS50893"/>
    </source>
</evidence>
<evidence type="ECO:0000313" key="9">
    <source>
        <dbReference type="Proteomes" id="UP000193450"/>
    </source>
</evidence>
<keyword evidence="9" id="KW-1185">Reference proteome</keyword>
<dbReference type="GO" id="GO:0022857">
    <property type="term" value="F:transmembrane transporter activity"/>
    <property type="evidence" value="ECO:0007669"/>
    <property type="project" value="InterPro"/>
</dbReference>
<dbReference type="PROSITE" id="PS00211">
    <property type="entry name" value="ABC_TRANSPORTER_1"/>
    <property type="match status" value="1"/>
</dbReference>
<dbReference type="GO" id="GO:0017004">
    <property type="term" value="P:cytochrome complex assembly"/>
    <property type="evidence" value="ECO:0007669"/>
    <property type="project" value="UniProtKB-KW"/>
</dbReference>
<dbReference type="EMBL" id="CP019343">
    <property type="protein sequence ID" value="ARN75441.1"/>
    <property type="molecule type" value="Genomic_DNA"/>
</dbReference>
<evidence type="ECO:0000256" key="5">
    <source>
        <dbReference type="ARBA" id="ARBA00022967"/>
    </source>
</evidence>
<evidence type="ECO:0000256" key="3">
    <source>
        <dbReference type="ARBA" id="ARBA00022748"/>
    </source>
</evidence>
<dbReference type="Pfam" id="PF00005">
    <property type="entry name" value="ABC_tran"/>
    <property type="match status" value="1"/>
</dbReference>
<dbReference type="OrthoDB" id="9800654at2"/>
<dbReference type="PROSITE" id="PS50893">
    <property type="entry name" value="ABC_TRANSPORTER_2"/>
    <property type="match status" value="1"/>
</dbReference>
<gene>
    <name evidence="8" type="ORF">BST96_15765</name>
</gene>
<evidence type="ECO:0000256" key="1">
    <source>
        <dbReference type="ARBA" id="ARBA00022448"/>
    </source>
</evidence>
<keyword evidence="5" id="KW-1278">Translocase</keyword>
<keyword evidence="6" id="KW-0472">Membrane</keyword>
<dbReference type="InterPro" id="IPR005895">
    <property type="entry name" value="ABC_transptr_haem_export_CcmA"/>
</dbReference>
<dbReference type="InterPro" id="IPR027417">
    <property type="entry name" value="P-loop_NTPase"/>
</dbReference>
<evidence type="ECO:0000313" key="8">
    <source>
        <dbReference type="EMBL" id="ARN75441.1"/>
    </source>
</evidence>
<evidence type="ECO:0000256" key="2">
    <source>
        <dbReference type="ARBA" id="ARBA00022741"/>
    </source>
</evidence>
<evidence type="ECO:0000256" key="6">
    <source>
        <dbReference type="ARBA" id="ARBA00023136"/>
    </source>
</evidence>
<dbReference type="SMART" id="SM00382">
    <property type="entry name" value="AAA"/>
    <property type="match status" value="1"/>
</dbReference>
<reference evidence="8 9" key="1">
    <citation type="submission" date="2016-11" db="EMBL/GenBank/DDBJ databases">
        <title>Trade-off between light-utilization and light-protection in marine flavobacteria.</title>
        <authorList>
            <person name="Kumagai Y."/>
        </authorList>
    </citation>
    <scope>NUCLEOTIDE SEQUENCE [LARGE SCALE GENOMIC DNA]</scope>
    <source>
        <strain evidence="8 9">NBRC 107125</strain>
    </source>
</reference>
<dbReference type="Gene3D" id="3.40.50.300">
    <property type="entry name" value="P-loop containing nucleotide triphosphate hydrolases"/>
    <property type="match status" value="1"/>
</dbReference>
<protein>
    <submittedName>
        <fullName evidence="8">Heme ABC transporter ATP-binding protein CcmA</fullName>
    </submittedName>
</protein>
<dbReference type="AlphaFoldDB" id="A0A1X9NE69"/>
<dbReference type="NCBIfam" id="NF010061">
    <property type="entry name" value="PRK13538.1"/>
    <property type="match status" value="1"/>
</dbReference>
<dbReference type="KEGG" id="osg:BST96_15765"/>
<organism evidence="8 9">
    <name type="scientific">Oceanicoccus sagamiensis</name>
    <dbReference type="NCBI Taxonomy" id="716816"/>
    <lineage>
        <taxon>Bacteria</taxon>
        <taxon>Pseudomonadati</taxon>
        <taxon>Pseudomonadota</taxon>
        <taxon>Gammaproteobacteria</taxon>
        <taxon>Cellvibrionales</taxon>
        <taxon>Spongiibacteraceae</taxon>
        <taxon>Oceanicoccus</taxon>
    </lineage>
</organism>
<dbReference type="InterPro" id="IPR003439">
    <property type="entry name" value="ABC_transporter-like_ATP-bd"/>
</dbReference>
<dbReference type="GO" id="GO:0005524">
    <property type="term" value="F:ATP binding"/>
    <property type="evidence" value="ECO:0007669"/>
    <property type="project" value="UniProtKB-KW"/>
</dbReference>
<dbReference type="NCBIfam" id="TIGR01189">
    <property type="entry name" value="ccmA"/>
    <property type="match status" value="1"/>
</dbReference>
<keyword evidence="4 8" id="KW-0067">ATP-binding</keyword>
<dbReference type="Proteomes" id="UP000193450">
    <property type="component" value="Chromosome"/>
</dbReference>
<keyword evidence="1" id="KW-0813">Transport</keyword>
<dbReference type="SUPFAM" id="SSF52540">
    <property type="entry name" value="P-loop containing nucleoside triphosphate hydrolases"/>
    <property type="match status" value="1"/>
</dbReference>
<dbReference type="STRING" id="716816.BST96_15765"/>